<feature type="region of interest" description="Disordered" evidence="1">
    <location>
        <begin position="226"/>
        <end position="278"/>
    </location>
</feature>
<reference evidence="4" key="1">
    <citation type="journal article" date="2023" name="Mol. Phylogenet. Evol.">
        <title>Genome-scale phylogeny and comparative genomics of the fungal order Sordariales.</title>
        <authorList>
            <person name="Hensen N."/>
            <person name="Bonometti L."/>
            <person name="Westerberg I."/>
            <person name="Brannstrom I.O."/>
            <person name="Guillou S."/>
            <person name="Cros-Aarteil S."/>
            <person name="Calhoun S."/>
            <person name="Haridas S."/>
            <person name="Kuo A."/>
            <person name="Mondo S."/>
            <person name="Pangilinan J."/>
            <person name="Riley R."/>
            <person name="LaButti K."/>
            <person name="Andreopoulos B."/>
            <person name="Lipzen A."/>
            <person name="Chen C."/>
            <person name="Yan M."/>
            <person name="Daum C."/>
            <person name="Ng V."/>
            <person name="Clum A."/>
            <person name="Steindorff A."/>
            <person name="Ohm R.A."/>
            <person name="Martin F."/>
            <person name="Silar P."/>
            <person name="Natvig D.O."/>
            <person name="Lalanne C."/>
            <person name="Gautier V."/>
            <person name="Ament-Velasquez S.L."/>
            <person name="Kruys A."/>
            <person name="Hutchinson M.I."/>
            <person name="Powell A.J."/>
            <person name="Barry K."/>
            <person name="Miller A.N."/>
            <person name="Grigoriev I.V."/>
            <person name="Debuchy R."/>
            <person name="Gladieux P."/>
            <person name="Hiltunen Thoren M."/>
            <person name="Johannesson H."/>
        </authorList>
    </citation>
    <scope>NUCLEOTIDE SEQUENCE [LARGE SCALE GENOMIC DNA]</scope>
    <source>
        <strain evidence="4">CBS 284.82</strain>
    </source>
</reference>
<name>A0AAN6SQQ5_9PEZI</name>
<dbReference type="GO" id="GO:0003713">
    <property type="term" value="F:transcription coactivator activity"/>
    <property type="evidence" value="ECO:0007669"/>
    <property type="project" value="TreeGrafter"/>
</dbReference>
<keyword evidence="2" id="KW-0812">Transmembrane</keyword>
<dbReference type="InterPro" id="IPR051647">
    <property type="entry name" value="Mediator_comp_sub12"/>
</dbReference>
<feature type="compositionally biased region" description="Low complexity" evidence="1">
    <location>
        <begin position="378"/>
        <end position="438"/>
    </location>
</feature>
<comment type="caution">
    <text evidence="3">The sequence shown here is derived from an EMBL/GenBank/DDBJ whole genome shotgun (WGS) entry which is preliminary data.</text>
</comment>
<evidence type="ECO:0000256" key="1">
    <source>
        <dbReference type="SAM" id="MobiDB-lite"/>
    </source>
</evidence>
<sequence length="466" mass="47948">MAQIQPPTVDVVTATGALQQPNYGVQPSYQGSGQLLQGDCSQTDFTLVNAGSTVYYAGFMGCNNDRPECCPWAVATPASLVSGSAATGAAGANARDSVDFPVPVNNDFAVMKSCADDYYSISGGCCPNGFWPFTMAVGGATPCWSSVGSIAAPTLTLPQDAHTLDRPTSAVVNIVWSMRYPVADPGGGGGLSTAAKAGIGAGAGVAAILIAGLAICLWRSRRKNKKLAEAQQPAPPAQPQMQQQQQPPFPQPQTMQQAAAPNGQYPSGAFHPGMGAMAAPTLSDRTSIVTSATPVSATALIPQNTGTSGGAVSELSSPSGQNLLHNGGQPGGYFSGAAAAAANPRVSYGSSSGTGSPAVGANGGGQGYPAPIAEADEGQQQHQQQYAQQYGYQQQQQQQHPQQQYYGAPGQGQYAYAPHAQGGYVYPPQQQQQQGYPQNVPEMSAHREADPPQEVMGSQPVPHHVG</sequence>
<feature type="region of interest" description="Disordered" evidence="1">
    <location>
        <begin position="345"/>
        <end position="466"/>
    </location>
</feature>
<proteinExistence type="predicted"/>
<keyword evidence="2" id="KW-1133">Transmembrane helix</keyword>
<dbReference type="AlphaFoldDB" id="A0AAN6SQQ5"/>
<accession>A0AAN6SQQ5</accession>
<evidence type="ECO:0000313" key="3">
    <source>
        <dbReference type="EMBL" id="KAK4039589.1"/>
    </source>
</evidence>
<evidence type="ECO:0000256" key="2">
    <source>
        <dbReference type="SAM" id="Phobius"/>
    </source>
</evidence>
<dbReference type="GO" id="GO:0045944">
    <property type="term" value="P:positive regulation of transcription by RNA polymerase II"/>
    <property type="evidence" value="ECO:0007669"/>
    <property type="project" value="TreeGrafter"/>
</dbReference>
<feature type="compositionally biased region" description="Low complexity" evidence="1">
    <location>
        <begin position="239"/>
        <end position="261"/>
    </location>
</feature>
<protein>
    <submittedName>
        <fullName evidence="3">Uncharacterized protein</fullName>
    </submittedName>
</protein>
<keyword evidence="2" id="KW-0472">Membrane</keyword>
<dbReference type="PANTHER" id="PTHR46007:SF8">
    <property type="entry name" value="C2H2-TYPE DOMAIN-CONTAINING PROTEIN"/>
    <property type="match status" value="1"/>
</dbReference>
<dbReference type="PANTHER" id="PTHR46007">
    <property type="entry name" value="MEDIATOR OF RNA POLYMERASE II TRANSCRIPTION SUBUNIT 12"/>
    <property type="match status" value="1"/>
</dbReference>
<dbReference type="Proteomes" id="UP001303115">
    <property type="component" value="Unassembled WGS sequence"/>
</dbReference>
<keyword evidence="4" id="KW-1185">Reference proteome</keyword>
<gene>
    <name evidence="3" type="ORF">C8A01DRAFT_46996</name>
</gene>
<organism evidence="3 4">
    <name type="scientific">Parachaetomium inaequale</name>
    <dbReference type="NCBI Taxonomy" id="2588326"/>
    <lineage>
        <taxon>Eukaryota</taxon>
        <taxon>Fungi</taxon>
        <taxon>Dikarya</taxon>
        <taxon>Ascomycota</taxon>
        <taxon>Pezizomycotina</taxon>
        <taxon>Sordariomycetes</taxon>
        <taxon>Sordariomycetidae</taxon>
        <taxon>Sordariales</taxon>
        <taxon>Chaetomiaceae</taxon>
        <taxon>Parachaetomium</taxon>
    </lineage>
</organism>
<evidence type="ECO:0000313" key="4">
    <source>
        <dbReference type="Proteomes" id="UP001303115"/>
    </source>
</evidence>
<feature type="transmembrane region" description="Helical" evidence="2">
    <location>
        <begin position="199"/>
        <end position="218"/>
    </location>
</feature>
<dbReference type="GO" id="GO:0016592">
    <property type="term" value="C:mediator complex"/>
    <property type="evidence" value="ECO:0007669"/>
    <property type="project" value="TreeGrafter"/>
</dbReference>
<dbReference type="EMBL" id="MU854397">
    <property type="protein sequence ID" value="KAK4039589.1"/>
    <property type="molecule type" value="Genomic_DNA"/>
</dbReference>